<gene>
    <name evidence="5" type="ORF">R1flu_017177</name>
    <name evidence="4" type="ORF">R1flu_025950</name>
</gene>
<dbReference type="AlphaFoldDB" id="A0ABD1XEA2"/>
<name>A0ABD1XEA2_9MARC</name>
<sequence>MLKFPAVPTQYNGLRVVRTDDSPLGGGRCLRSLPQSKFLLRIQVRRQQQEALAAGCGNCGKGLSLQLGDRGSAFAQEILQNIRRKWNKSEIRKLPIYFHKEGQQFQYAWDGRAFFLEPVETLDPKVAGAVSIREFYQLSTRKILRTLRRTFVPEQVRPHYISYMKWKFLHRVLSSILQVQCTQAMLQAIGIGARRALPAAAGLNWVLKDGLGRLGRFAYSGALGSTFDSNLKRVRFSTSVLFSLSLGLEILTPYFPGYFLFLATVANVGKSIALAAYLATSSAIHKSFAIGDNLADIAAKGQVQTVVADNLGLALSCALSNVMRFHRLETLLLLVIFPILSGLDLFAIYHELQAVHLQTLNKVRLEIIVDIWFRKKRVPPPEEVSRLEGLQFLQIPGQQSKSMALRIGELNPSGCKPDEVLDVFRSQSQQAYALFRDANGPKAFFHQPGILLWLKEGFSPKDIITAALQVEYLRTMASSGNYISWTDNPENVELVNLFNGQSLAKGQSSENLQERWKILIARSRQQAVEEVEFVLTAMEESGWQTKHILLAPSERHTYRTDLVEN</sequence>
<organism evidence="4 6">
    <name type="scientific">Riccia fluitans</name>
    <dbReference type="NCBI Taxonomy" id="41844"/>
    <lineage>
        <taxon>Eukaryota</taxon>
        <taxon>Viridiplantae</taxon>
        <taxon>Streptophyta</taxon>
        <taxon>Embryophyta</taxon>
        <taxon>Marchantiophyta</taxon>
        <taxon>Marchantiopsida</taxon>
        <taxon>Marchantiidae</taxon>
        <taxon>Marchantiales</taxon>
        <taxon>Ricciaceae</taxon>
        <taxon>Riccia</taxon>
    </lineage>
</organism>
<evidence type="ECO:0000313" key="4">
    <source>
        <dbReference type="EMBL" id="KAL2603170.1"/>
    </source>
</evidence>
<feature type="domain" description="Protein root UVB sensitive/RUS" evidence="3">
    <location>
        <begin position="140"/>
        <end position="375"/>
    </location>
</feature>
<evidence type="ECO:0000256" key="2">
    <source>
        <dbReference type="SAM" id="Phobius"/>
    </source>
</evidence>
<keyword evidence="2" id="KW-0472">Membrane</keyword>
<dbReference type="PANTHER" id="PTHR12770:SF29">
    <property type="entry name" value="PROTEIN ROOT UVB SENSITIVE 4"/>
    <property type="match status" value="1"/>
</dbReference>
<feature type="transmembrane region" description="Helical" evidence="2">
    <location>
        <begin position="234"/>
        <end position="252"/>
    </location>
</feature>
<dbReference type="EMBL" id="JBHFFA010000038">
    <property type="protein sequence ID" value="KAL2603170.1"/>
    <property type="molecule type" value="Genomic_DNA"/>
</dbReference>
<accession>A0ABD1XEA2</accession>
<feature type="transmembrane region" description="Helical" evidence="2">
    <location>
        <begin position="331"/>
        <end position="349"/>
    </location>
</feature>
<keyword evidence="6" id="KW-1185">Reference proteome</keyword>
<keyword evidence="2" id="KW-1133">Transmembrane helix</keyword>
<evidence type="ECO:0000259" key="3">
    <source>
        <dbReference type="Pfam" id="PF04884"/>
    </source>
</evidence>
<dbReference type="Pfam" id="PF04884">
    <property type="entry name" value="UVB_sens_prot"/>
    <property type="match status" value="1"/>
</dbReference>
<evidence type="ECO:0000256" key="1">
    <source>
        <dbReference type="ARBA" id="ARBA00007558"/>
    </source>
</evidence>
<dbReference type="Proteomes" id="UP001605036">
    <property type="component" value="Unassembled WGS sequence"/>
</dbReference>
<dbReference type="InterPro" id="IPR054549">
    <property type="entry name" value="UVB_sens_RUS_dom"/>
</dbReference>
<comment type="similarity">
    <text evidence="1">Belongs to the RUS1 family.</text>
</comment>
<proteinExistence type="inferred from homology"/>
<keyword evidence="2" id="KW-0812">Transmembrane</keyword>
<evidence type="ECO:0000313" key="5">
    <source>
        <dbReference type="EMBL" id="KAL2603180.1"/>
    </source>
</evidence>
<dbReference type="EMBL" id="JBHFFA010000037">
    <property type="protein sequence ID" value="KAL2603180.1"/>
    <property type="molecule type" value="Genomic_DNA"/>
</dbReference>
<protein>
    <recommendedName>
        <fullName evidence="3">Protein root UVB sensitive/RUS domain-containing protein</fullName>
    </recommendedName>
</protein>
<evidence type="ECO:0000313" key="6">
    <source>
        <dbReference type="Proteomes" id="UP001605036"/>
    </source>
</evidence>
<dbReference type="PANTHER" id="PTHR12770">
    <property type="entry name" value="RUS1 FAMILY PROTEIN C16ORF58"/>
    <property type="match status" value="1"/>
</dbReference>
<reference evidence="4 6" key="1">
    <citation type="submission" date="2024-09" db="EMBL/GenBank/DDBJ databases">
        <title>Chromosome-scale assembly of Riccia fluitans.</title>
        <authorList>
            <person name="Paukszto L."/>
            <person name="Sawicki J."/>
            <person name="Karawczyk K."/>
            <person name="Piernik-Szablinska J."/>
            <person name="Szczecinska M."/>
            <person name="Mazdziarz M."/>
        </authorList>
    </citation>
    <scope>NUCLEOTIDE SEQUENCE [LARGE SCALE GENOMIC DNA]</scope>
    <source>
        <strain evidence="4">Rf_01</strain>
        <tissue evidence="4">Aerial parts of the thallus</tissue>
    </source>
</reference>
<dbReference type="InterPro" id="IPR006968">
    <property type="entry name" value="RUS_fam"/>
</dbReference>
<comment type="caution">
    <text evidence="4">The sequence shown here is derived from an EMBL/GenBank/DDBJ whole genome shotgun (WGS) entry which is preliminary data.</text>
</comment>